<dbReference type="AlphaFoldDB" id="M7B8K0"/>
<reference evidence="2" key="1">
    <citation type="journal article" date="2013" name="Nat. Genet.">
        <title>The draft genomes of soft-shell turtle and green sea turtle yield insights into the development and evolution of the turtle-specific body plan.</title>
        <authorList>
            <person name="Wang Z."/>
            <person name="Pascual-Anaya J."/>
            <person name="Zadissa A."/>
            <person name="Li W."/>
            <person name="Niimura Y."/>
            <person name="Huang Z."/>
            <person name="Li C."/>
            <person name="White S."/>
            <person name="Xiong Z."/>
            <person name="Fang D."/>
            <person name="Wang B."/>
            <person name="Ming Y."/>
            <person name="Chen Y."/>
            <person name="Zheng Y."/>
            <person name="Kuraku S."/>
            <person name="Pignatelli M."/>
            <person name="Herrero J."/>
            <person name="Beal K."/>
            <person name="Nozawa M."/>
            <person name="Li Q."/>
            <person name="Wang J."/>
            <person name="Zhang H."/>
            <person name="Yu L."/>
            <person name="Shigenobu S."/>
            <person name="Wang J."/>
            <person name="Liu J."/>
            <person name="Flicek P."/>
            <person name="Searle S."/>
            <person name="Wang J."/>
            <person name="Kuratani S."/>
            <person name="Yin Y."/>
            <person name="Aken B."/>
            <person name="Zhang G."/>
            <person name="Irie N."/>
        </authorList>
    </citation>
    <scope>NUCLEOTIDE SEQUENCE [LARGE SCALE GENOMIC DNA]</scope>
</reference>
<sequence>MRSGEPGPVVKAVDCLMDWKGKPIQYEGTEEGQGSSALSYQHAVASDSRVDSSCPDSYSTSCTKNRTSLAKAEIKNWTKQLLSLSVGIGLGPCPDVNRINVREVTGGYKTEGPVCDSNQYQLLQMKLQETRKWAIIE</sequence>
<evidence type="ECO:0000313" key="1">
    <source>
        <dbReference type="EMBL" id="EMP34281.1"/>
    </source>
</evidence>
<proteinExistence type="predicted"/>
<accession>M7B8K0</accession>
<keyword evidence="2" id="KW-1185">Reference proteome</keyword>
<gene>
    <name evidence="1" type="ORF">UY3_08571</name>
</gene>
<organism evidence="1 2">
    <name type="scientific">Chelonia mydas</name>
    <name type="common">Green sea-turtle</name>
    <name type="synonym">Chelonia agassizi</name>
    <dbReference type="NCBI Taxonomy" id="8469"/>
    <lineage>
        <taxon>Eukaryota</taxon>
        <taxon>Metazoa</taxon>
        <taxon>Chordata</taxon>
        <taxon>Craniata</taxon>
        <taxon>Vertebrata</taxon>
        <taxon>Euteleostomi</taxon>
        <taxon>Archelosauria</taxon>
        <taxon>Testudinata</taxon>
        <taxon>Testudines</taxon>
        <taxon>Cryptodira</taxon>
        <taxon>Durocryptodira</taxon>
        <taxon>Americhelydia</taxon>
        <taxon>Chelonioidea</taxon>
        <taxon>Cheloniidae</taxon>
        <taxon>Chelonia</taxon>
    </lineage>
</organism>
<name>M7B8K0_CHEMY</name>
<dbReference type="Proteomes" id="UP000031443">
    <property type="component" value="Unassembled WGS sequence"/>
</dbReference>
<protein>
    <submittedName>
        <fullName evidence="1">Uncharacterized protein</fullName>
    </submittedName>
</protein>
<dbReference type="EMBL" id="KB533022">
    <property type="protein sequence ID" value="EMP34281.1"/>
    <property type="molecule type" value="Genomic_DNA"/>
</dbReference>
<evidence type="ECO:0000313" key="2">
    <source>
        <dbReference type="Proteomes" id="UP000031443"/>
    </source>
</evidence>